<organism evidence="7 8">
    <name type="scientific">Podospora australis</name>
    <dbReference type="NCBI Taxonomy" id="1536484"/>
    <lineage>
        <taxon>Eukaryota</taxon>
        <taxon>Fungi</taxon>
        <taxon>Dikarya</taxon>
        <taxon>Ascomycota</taxon>
        <taxon>Pezizomycotina</taxon>
        <taxon>Sordariomycetes</taxon>
        <taxon>Sordariomycetidae</taxon>
        <taxon>Sordariales</taxon>
        <taxon>Podosporaceae</taxon>
        <taxon>Podospora</taxon>
    </lineage>
</organism>
<accession>A0AAN7ALG0</accession>
<feature type="compositionally biased region" description="Basic and acidic residues" evidence="6">
    <location>
        <begin position="1367"/>
        <end position="1384"/>
    </location>
</feature>
<dbReference type="CDD" id="cd19953">
    <property type="entry name" value="PDS5"/>
    <property type="match status" value="1"/>
</dbReference>
<sequence length="1544" mass="169873">MAPRRSAAEEVEEEEAEGEMVVLQFDEPLTWRPGKPIPLDKLLKSLGTLSKELEEMDQDLVDPSSLTNVAKEVASHQLLNHKDKGVRAYAVACVVDILRLCAPDAPFTPSQMKDIFNLIATSIIPALFDPANPYNAQHKYVLHSLTEIKSIVLILDVDGSDTLLLQLFSNIFDGVSKSIPGEQVAKEIEFTMAEMLGVLVDEATSLPAKVVDVIMAQFLRAAAPGAGKGRHVQIDESQATLLAKEEPEAYQIAKSLCQTFDTKMSRFVSQYFSDVIVDATSFAGRPNRDGDESEEEDVPSGPSESDLRELGKAHTLIREIWKAVPQILQNVVPQVDAELSADNVHLRQLATETLGDMISGIGAAGPPPPPTLDPAAYPPLTLEADDNLDVQPANALTTPLSAISFSQTHNDTFHKFLSRKNDKASTIRAAWTTAVGYILSTSAGGIGLSREDEASLIQGLGEKLSDNDDRVRLAAVKAIESFSFKDVVLKLGPNGGVSKEGSILCTLADRCRDRKAAVRVAAMSLLAKLWAVGTGELLAGNDAVIAALDGVPSRIYNAFYANDPEVNVLLDRVVFECLVPLTYPPTKKGSKGGASNGASQSQSTTTTAFDPDAVRAERILLLVRSLDPMSKKAFFALQSRQPQFSQIMETFIKQCELYNGGVMEENADKTTNNLNKIVQYITQFLPNPAQSIQDLLKFAKGNDRRSRNLIRYVIGQEHDFKTVHNALKELVKRIQAGKEPAILETLLPLLYRSGCLIFNRSHLSTIMEYSKSDKDGFGAAAHEILNEISQRNPDLFKAHIGQLCKDLVEQAPTITRENDPIVAETLKACSTYARKYPQDVPLDREFVGTMISFALYGQPPKVAKHAVNILVAKKDKKSDVYATDLLQRILKDWTYESPHFLNKLSAVSQLELFCPKVTQDHEESILNMTVQQILLVNRTPAQDEDPDWVDDADLDEEIQAKCLALRTLTNRLRSVEEAAEAKEKAPAVWKLLMKLVRSKGEISKTKDTPKHHKSRLRVLAAQLILKLCTQKHFDDILSPSDFNALALTTQDAVQEVRHNFVKKLQKYLSDDKLRTRFYTIVFLTAFEPNTEFKQRIETWVRSRARHFETTKQPALEAIMARLPSLLAHHPDYSPELDDLTDHARYFLFYLSLVATESNIGLIFKYAERAKQTLDALNPQSNAHQVLCDLSMAAIRKWYEKKNWAFLAYPGKVGLPVGLYTALKSHHEAQDVAEKQLVPEAIDAKLDDLLRAMDRKKKRKSTADGGASESRPAAKKSRVQPKEPKLKEPKPAKPAAPRKIASAKPKKPKKAPAEGSAAAMSSADRRRSGRSRGNQSYIERDSSEDDEEMLDGVAEWDYVEGSDDDEGGETHSDHAKSQGDAKEDVASDAEPQDSEQEEAPPAKVSEKKGTKTRKSAATKTADKDEEEGSTSELSEVEDVEMADPEEEAEKEVAEEPQEAEAEVQEEDAEEEEAATPPATKAANGRKGRAAAGAAKAKGAAPKAKAAPKSKAAPAAPKTTTLPNRTSGRATRGRAAAKKDEDDEEE</sequence>
<dbReference type="EMBL" id="MU864366">
    <property type="protein sequence ID" value="KAK4190432.1"/>
    <property type="molecule type" value="Genomic_DNA"/>
</dbReference>
<dbReference type="PANTHER" id="PTHR12663">
    <property type="entry name" value="ANDROGEN INDUCED INHIBITOR OF PROLIFERATION AS3 / PDS5-RELATED"/>
    <property type="match status" value="1"/>
</dbReference>
<dbReference type="Proteomes" id="UP001302126">
    <property type="component" value="Unassembled WGS sequence"/>
</dbReference>
<reference evidence="7" key="1">
    <citation type="journal article" date="2023" name="Mol. Phylogenet. Evol.">
        <title>Genome-scale phylogeny and comparative genomics of the fungal order Sordariales.</title>
        <authorList>
            <person name="Hensen N."/>
            <person name="Bonometti L."/>
            <person name="Westerberg I."/>
            <person name="Brannstrom I.O."/>
            <person name="Guillou S."/>
            <person name="Cros-Aarteil S."/>
            <person name="Calhoun S."/>
            <person name="Haridas S."/>
            <person name="Kuo A."/>
            <person name="Mondo S."/>
            <person name="Pangilinan J."/>
            <person name="Riley R."/>
            <person name="LaButti K."/>
            <person name="Andreopoulos B."/>
            <person name="Lipzen A."/>
            <person name="Chen C."/>
            <person name="Yan M."/>
            <person name="Daum C."/>
            <person name="Ng V."/>
            <person name="Clum A."/>
            <person name="Steindorff A."/>
            <person name="Ohm R.A."/>
            <person name="Martin F."/>
            <person name="Silar P."/>
            <person name="Natvig D.O."/>
            <person name="Lalanne C."/>
            <person name="Gautier V."/>
            <person name="Ament-Velasquez S.L."/>
            <person name="Kruys A."/>
            <person name="Hutchinson M.I."/>
            <person name="Powell A.J."/>
            <person name="Barry K."/>
            <person name="Miller A.N."/>
            <person name="Grigoriev I.V."/>
            <person name="Debuchy R."/>
            <person name="Gladieux P."/>
            <person name="Hiltunen Thoren M."/>
            <person name="Johannesson H."/>
        </authorList>
    </citation>
    <scope>NUCLEOTIDE SEQUENCE</scope>
    <source>
        <strain evidence="7">PSN309</strain>
    </source>
</reference>
<evidence type="ECO:0000313" key="7">
    <source>
        <dbReference type="EMBL" id="KAK4190432.1"/>
    </source>
</evidence>
<dbReference type="InterPro" id="IPR011989">
    <property type="entry name" value="ARM-like"/>
</dbReference>
<comment type="caution">
    <text evidence="7">The sequence shown here is derived from an EMBL/GenBank/DDBJ whole genome shotgun (WGS) entry which is preliminary data.</text>
</comment>
<proteinExistence type="predicted"/>
<feature type="compositionally biased region" description="Low complexity" evidence="6">
    <location>
        <begin position="1292"/>
        <end position="1302"/>
    </location>
</feature>
<dbReference type="GO" id="GO:0000785">
    <property type="term" value="C:chromatin"/>
    <property type="evidence" value="ECO:0007669"/>
    <property type="project" value="TreeGrafter"/>
</dbReference>
<feature type="compositionally biased region" description="Basic and acidic residues" evidence="6">
    <location>
        <begin position="1279"/>
        <end position="1290"/>
    </location>
</feature>
<evidence type="ECO:0000256" key="2">
    <source>
        <dbReference type="ARBA" id="ARBA00022618"/>
    </source>
</evidence>
<dbReference type="GO" id="GO:0006281">
    <property type="term" value="P:DNA repair"/>
    <property type="evidence" value="ECO:0007669"/>
    <property type="project" value="TreeGrafter"/>
</dbReference>
<evidence type="ECO:0000313" key="8">
    <source>
        <dbReference type="Proteomes" id="UP001302126"/>
    </source>
</evidence>
<feature type="compositionally biased region" description="Acidic residues" evidence="6">
    <location>
        <begin position="1422"/>
        <end position="1472"/>
    </location>
</feature>
<feature type="region of interest" description="Disordered" evidence="6">
    <location>
        <begin position="1254"/>
        <end position="1544"/>
    </location>
</feature>
<evidence type="ECO:0000256" key="1">
    <source>
        <dbReference type="ARBA" id="ARBA00004123"/>
    </source>
</evidence>
<dbReference type="GO" id="GO:0007064">
    <property type="term" value="P:mitotic sister chromatid cohesion"/>
    <property type="evidence" value="ECO:0007669"/>
    <property type="project" value="InterPro"/>
</dbReference>
<dbReference type="SUPFAM" id="SSF48371">
    <property type="entry name" value="ARM repeat"/>
    <property type="match status" value="1"/>
</dbReference>
<feature type="region of interest" description="Disordered" evidence="6">
    <location>
        <begin position="282"/>
        <end position="309"/>
    </location>
</feature>
<dbReference type="PANTHER" id="PTHR12663:SF0">
    <property type="entry name" value="PRECOCIOUS DISSOCIATION OF SISTERS 5, ISOFORM A"/>
    <property type="match status" value="1"/>
</dbReference>
<dbReference type="Gene3D" id="1.25.10.10">
    <property type="entry name" value="Leucine-rich Repeat Variant"/>
    <property type="match status" value="1"/>
</dbReference>
<protein>
    <submittedName>
        <fullName evidence="7">Armadillo-type protein</fullName>
    </submittedName>
</protein>
<keyword evidence="2" id="KW-0132">Cell division</keyword>
<evidence type="ECO:0000256" key="6">
    <source>
        <dbReference type="SAM" id="MobiDB-lite"/>
    </source>
</evidence>
<keyword evidence="5" id="KW-0131">Cell cycle</keyword>
<keyword evidence="8" id="KW-1185">Reference proteome</keyword>
<comment type="subcellular location">
    <subcellularLocation>
        <location evidence="1">Nucleus</location>
    </subcellularLocation>
</comment>
<name>A0AAN7ALG0_9PEZI</name>
<evidence type="ECO:0000256" key="5">
    <source>
        <dbReference type="ARBA" id="ARBA00023306"/>
    </source>
</evidence>
<feature type="compositionally biased region" description="Low complexity" evidence="6">
    <location>
        <begin position="596"/>
        <end position="607"/>
    </location>
</feature>
<feature type="region of interest" description="Disordered" evidence="6">
    <location>
        <begin position="587"/>
        <end position="607"/>
    </location>
</feature>
<dbReference type="Pfam" id="PF20168">
    <property type="entry name" value="PDS5"/>
    <property type="match status" value="1"/>
</dbReference>
<dbReference type="InterPro" id="IPR039776">
    <property type="entry name" value="Pds5"/>
</dbReference>
<dbReference type="GO" id="GO:0005634">
    <property type="term" value="C:nucleus"/>
    <property type="evidence" value="ECO:0007669"/>
    <property type="project" value="UniProtKB-SubCell"/>
</dbReference>
<keyword evidence="3" id="KW-0498">Mitosis</keyword>
<keyword evidence="4" id="KW-0539">Nucleus</keyword>
<gene>
    <name evidence="7" type="ORF">QBC35DRAFT_81454</name>
</gene>
<feature type="compositionally biased region" description="Low complexity" evidence="6">
    <location>
        <begin position="1488"/>
        <end position="1528"/>
    </location>
</feature>
<dbReference type="InterPro" id="IPR016024">
    <property type="entry name" value="ARM-type_fold"/>
</dbReference>
<reference evidence="7" key="2">
    <citation type="submission" date="2023-05" db="EMBL/GenBank/DDBJ databases">
        <authorList>
            <consortium name="Lawrence Berkeley National Laboratory"/>
            <person name="Steindorff A."/>
            <person name="Hensen N."/>
            <person name="Bonometti L."/>
            <person name="Westerberg I."/>
            <person name="Brannstrom I.O."/>
            <person name="Guillou S."/>
            <person name="Cros-Aarteil S."/>
            <person name="Calhoun S."/>
            <person name="Haridas S."/>
            <person name="Kuo A."/>
            <person name="Mondo S."/>
            <person name="Pangilinan J."/>
            <person name="Riley R."/>
            <person name="Labutti K."/>
            <person name="Andreopoulos B."/>
            <person name="Lipzen A."/>
            <person name="Chen C."/>
            <person name="Yanf M."/>
            <person name="Daum C."/>
            <person name="Ng V."/>
            <person name="Clum A."/>
            <person name="Ohm R."/>
            <person name="Martin F."/>
            <person name="Silar P."/>
            <person name="Natvig D."/>
            <person name="Lalanne C."/>
            <person name="Gautier V."/>
            <person name="Ament-Velasquez S.L."/>
            <person name="Kruys A."/>
            <person name="Hutchinson M.I."/>
            <person name="Powell A.J."/>
            <person name="Barry K."/>
            <person name="Miller A.N."/>
            <person name="Grigoriev I.V."/>
            <person name="Debuchy R."/>
            <person name="Gladieux P."/>
            <person name="Thoren M.H."/>
            <person name="Johannesson H."/>
        </authorList>
    </citation>
    <scope>NUCLEOTIDE SEQUENCE</scope>
    <source>
        <strain evidence="7">PSN309</strain>
    </source>
</reference>
<evidence type="ECO:0000256" key="3">
    <source>
        <dbReference type="ARBA" id="ARBA00022776"/>
    </source>
</evidence>
<feature type="compositionally biased region" description="Acidic residues" evidence="6">
    <location>
        <begin position="1356"/>
        <end position="1366"/>
    </location>
</feature>
<evidence type="ECO:0000256" key="4">
    <source>
        <dbReference type="ARBA" id="ARBA00023242"/>
    </source>
</evidence>
<dbReference type="GO" id="GO:0051301">
    <property type="term" value="P:cell division"/>
    <property type="evidence" value="ECO:0007669"/>
    <property type="project" value="UniProtKB-KW"/>
</dbReference>
<feature type="compositionally biased region" description="Acidic residues" evidence="6">
    <location>
        <begin position="1385"/>
        <end position="1397"/>
    </location>
</feature>
<feature type="compositionally biased region" description="Low complexity" evidence="6">
    <location>
        <begin position="1312"/>
        <end position="1321"/>
    </location>
</feature>